<reference evidence="13" key="2">
    <citation type="submission" date="2020-11" db="EMBL/GenBank/DDBJ databases">
        <authorList>
            <person name="McCartney M.A."/>
            <person name="Auch B."/>
            <person name="Kono T."/>
            <person name="Mallez S."/>
            <person name="Becker A."/>
            <person name="Gohl D.M."/>
            <person name="Silverstein K.A.T."/>
            <person name="Koren S."/>
            <person name="Bechman K.B."/>
            <person name="Herman A."/>
            <person name="Abrahante J.E."/>
            <person name="Garbe J."/>
        </authorList>
    </citation>
    <scope>NUCLEOTIDE SEQUENCE</scope>
    <source>
        <strain evidence="13">Duluth1</strain>
        <tissue evidence="13">Whole animal</tissue>
    </source>
</reference>
<feature type="compositionally biased region" description="Polar residues" evidence="11">
    <location>
        <begin position="208"/>
        <end position="233"/>
    </location>
</feature>
<gene>
    <name evidence="13" type="ORF">DPMN_070771</name>
</gene>
<evidence type="ECO:0000256" key="11">
    <source>
        <dbReference type="SAM" id="MobiDB-lite"/>
    </source>
</evidence>
<dbReference type="InterPro" id="IPR050717">
    <property type="entry name" value="C2H2-ZF_Transcription_Reg"/>
</dbReference>
<evidence type="ECO:0000313" key="13">
    <source>
        <dbReference type="EMBL" id="KAH3711268.1"/>
    </source>
</evidence>
<dbReference type="GO" id="GO:0000977">
    <property type="term" value="F:RNA polymerase II transcription regulatory region sequence-specific DNA binding"/>
    <property type="evidence" value="ECO:0007669"/>
    <property type="project" value="TreeGrafter"/>
</dbReference>
<comment type="caution">
    <text evidence="13">The sequence shown here is derived from an EMBL/GenBank/DDBJ whole genome shotgun (WGS) entry which is preliminary data.</text>
</comment>
<evidence type="ECO:0000259" key="12">
    <source>
        <dbReference type="PROSITE" id="PS50157"/>
    </source>
</evidence>
<keyword evidence="4 9" id="KW-0863">Zinc-finger</keyword>
<organism evidence="13 14">
    <name type="scientific">Dreissena polymorpha</name>
    <name type="common">Zebra mussel</name>
    <name type="synonym">Mytilus polymorpha</name>
    <dbReference type="NCBI Taxonomy" id="45954"/>
    <lineage>
        <taxon>Eukaryota</taxon>
        <taxon>Metazoa</taxon>
        <taxon>Spiralia</taxon>
        <taxon>Lophotrochozoa</taxon>
        <taxon>Mollusca</taxon>
        <taxon>Bivalvia</taxon>
        <taxon>Autobranchia</taxon>
        <taxon>Heteroconchia</taxon>
        <taxon>Euheterodonta</taxon>
        <taxon>Imparidentia</taxon>
        <taxon>Neoheterodontei</taxon>
        <taxon>Myida</taxon>
        <taxon>Dreissenoidea</taxon>
        <taxon>Dreissenidae</taxon>
        <taxon>Dreissena</taxon>
    </lineage>
</organism>
<evidence type="ECO:0000256" key="4">
    <source>
        <dbReference type="ARBA" id="ARBA00022771"/>
    </source>
</evidence>
<feature type="coiled-coil region" evidence="10">
    <location>
        <begin position="82"/>
        <end position="116"/>
    </location>
</feature>
<name>A0A9D3Z1Z1_DREPO</name>
<keyword evidence="3" id="KW-0677">Repeat</keyword>
<dbReference type="Gene3D" id="3.30.160.60">
    <property type="entry name" value="Classic Zinc Finger"/>
    <property type="match status" value="2"/>
</dbReference>
<evidence type="ECO:0000256" key="8">
    <source>
        <dbReference type="ARBA" id="ARBA00023242"/>
    </source>
</evidence>
<dbReference type="PANTHER" id="PTHR14196">
    <property type="entry name" value="ODD-SKIPPED - RELATED"/>
    <property type="match status" value="1"/>
</dbReference>
<dbReference type="PANTHER" id="PTHR14196:SF12">
    <property type="entry name" value="ZINC FINGER PROTEIN 208-LIKE"/>
    <property type="match status" value="1"/>
</dbReference>
<evidence type="ECO:0000256" key="10">
    <source>
        <dbReference type="SAM" id="Coils"/>
    </source>
</evidence>
<evidence type="ECO:0000256" key="7">
    <source>
        <dbReference type="ARBA" id="ARBA00023163"/>
    </source>
</evidence>
<evidence type="ECO:0000256" key="3">
    <source>
        <dbReference type="ARBA" id="ARBA00022737"/>
    </source>
</evidence>
<dbReference type="InterPro" id="IPR036236">
    <property type="entry name" value="Znf_C2H2_sf"/>
</dbReference>
<dbReference type="PROSITE" id="PS50157">
    <property type="entry name" value="ZINC_FINGER_C2H2_2"/>
    <property type="match status" value="2"/>
</dbReference>
<dbReference type="Pfam" id="PF00096">
    <property type="entry name" value="zf-C2H2"/>
    <property type="match status" value="2"/>
</dbReference>
<sequence>MGSSDLDVIKEIPGYKVILKAVVRSQIQQLVEQLAVHTDEESVILTASVSDGTLSHLGSQSGKSFLQDNEEVKSQFLGFCLKDHHRRKLEREKQAREKLEQELLLQQQQKQQELQQQLMFNPGPQFTRSPRQFSPRYQAPRHQPYPVNRPRRPTAPNLGTGPQNNGTGQPGVVAGNSPRVKVEPSRNDGPSYQSGSELEANETRIRSSDSVSDSGANTSEQVGMGSSDSSNQAPGDIGDLEHTEGGRVGLDSGEDVKLESLEESDIDLEITGVEPGQSFGGQDLWDPSVSLTFDPTGATGSSLDVSGSQPGGYNVLSGKPHVCTVCGKGFKNRKDFVRHTRVHTGEKPFKCDTCGKRFTLKGNLKSHMVVHQRFREPWELGQQLAEPFV</sequence>
<evidence type="ECO:0000313" key="14">
    <source>
        <dbReference type="Proteomes" id="UP000828390"/>
    </source>
</evidence>
<keyword evidence="10" id="KW-0175">Coiled coil</keyword>
<dbReference type="PROSITE" id="PS00028">
    <property type="entry name" value="ZINC_FINGER_C2H2_1"/>
    <property type="match status" value="2"/>
</dbReference>
<dbReference type="Proteomes" id="UP000828390">
    <property type="component" value="Unassembled WGS sequence"/>
</dbReference>
<dbReference type="GO" id="GO:0005634">
    <property type="term" value="C:nucleus"/>
    <property type="evidence" value="ECO:0007669"/>
    <property type="project" value="UniProtKB-SubCell"/>
</dbReference>
<feature type="domain" description="C2H2-type" evidence="12">
    <location>
        <begin position="321"/>
        <end position="348"/>
    </location>
</feature>
<keyword evidence="5" id="KW-0862">Zinc</keyword>
<dbReference type="EMBL" id="JAIWYP010000014">
    <property type="protein sequence ID" value="KAH3711268.1"/>
    <property type="molecule type" value="Genomic_DNA"/>
</dbReference>
<dbReference type="AlphaFoldDB" id="A0A9D3Z1Z1"/>
<dbReference type="SUPFAM" id="SSF57667">
    <property type="entry name" value="beta-beta-alpha zinc fingers"/>
    <property type="match status" value="1"/>
</dbReference>
<feature type="domain" description="C2H2-type" evidence="12">
    <location>
        <begin position="349"/>
        <end position="376"/>
    </location>
</feature>
<dbReference type="FunFam" id="3.30.160.60:FF:000478">
    <property type="entry name" value="Zinc finger protein 133"/>
    <property type="match status" value="1"/>
</dbReference>
<comment type="subcellular location">
    <subcellularLocation>
        <location evidence="1">Nucleus</location>
    </subcellularLocation>
</comment>
<reference evidence="13" key="1">
    <citation type="journal article" date="2019" name="bioRxiv">
        <title>The Genome of the Zebra Mussel, Dreissena polymorpha: A Resource for Invasive Species Research.</title>
        <authorList>
            <person name="McCartney M.A."/>
            <person name="Auch B."/>
            <person name="Kono T."/>
            <person name="Mallez S."/>
            <person name="Zhang Y."/>
            <person name="Obille A."/>
            <person name="Becker A."/>
            <person name="Abrahante J.E."/>
            <person name="Garbe J."/>
            <person name="Badalamenti J.P."/>
            <person name="Herman A."/>
            <person name="Mangelson H."/>
            <person name="Liachko I."/>
            <person name="Sullivan S."/>
            <person name="Sone E.D."/>
            <person name="Koren S."/>
            <person name="Silverstein K.A.T."/>
            <person name="Beckman K.B."/>
            <person name="Gohl D.M."/>
        </authorList>
    </citation>
    <scope>NUCLEOTIDE SEQUENCE</scope>
    <source>
        <strain evidence="13">Duluth1</strain>
        <tissue evidence="13">Whole animal</tissue>
    </source>
</reference>
<dbReference type="SMART" id="SM00355">
    <property type="entry name" value="ZnF_C2H2"/>
    <property type="match status" value="2"/>
</dbReference>
<proteinExistence type="predicted"/>
<evidence type="ECO:0000256" key="2">
    <source>
        <dbReference type="ARBA" id="ARBA00022723"/>
    </source>
</evidence>
<evidence type="ECO:0000256" key="6">
    <source>
        <dbReference type="ARBA" id="ARBA00023015"/>
    </source>
</evidence>
<evidence type="ECO:0000256" key="5">
    <source>
        <dbReference type="ARBA" id="ARBA00022833"/>
    </source>
</evidence>
<dbReference type="GO" id="GO:0008270">
    <property type="term" value="F:zinc ion binding"/>
    <property type="evidence" value="ECO:0007669"/>
    <property type="project" value="UniProtKB-KW"/>
</dbReference>
<evidence type="ECO:0000256" key="9">
    <source>
        <dbReference type="PROSITE-ProRule" id="PRU00042"/>
    </source>
</evidence>
<keyword evidence="6" id="KW-0805">Transcription regulation</keyword>
<keyword evidence="2" id="KW-0479">Metal-binding</keyword>
<protein>
    <recommendedName>
        <fullName evidence="12">C2H2-type domain-containing protein</fullName>
    </recommendedName>
</protein>
<dbReference type="FunFam" id="3.30.160.60:FF:000130">
    <property type="entry name" value="Spalt-like transcription factor 4"/>
    <property type="match status" value="1"/>
</dbReference>
<keyword evidence="8" id="KW-0539">Nucleus</keyword>
<dbReference type="GO" id="GO:0000981">
    <property type="term" value="F:DNA-binding transcription factor activity, RNA polymerase II-specific"/>
    <property type="evidence" value="ECO:0007669"/>
    <property type="project" value="TreeGrafter"/>
</dbReference>
<keyword evidence="14" id="KW-1185">Reference proteome</keyword>
<evidence type="ECO:0000256" key="1">
    <source>
        <dbReference type="ARBA" id="ARBA00004123"/>
    </source>
</evidence>
<accession>A0A9D3Z1Z1</accession>
<feature type="region of interest" description="Disordered" evidence="11">
    <location>
        <begin position="121"/>
        <end position="253"/>
    </location>
</feature>
<dbReference type="InterPro" id="IPR013087">
    <property type="entry name" value="Znf_C2H2_type"/>
</dbReference>
<keyword evidence="7" id="KW-0804">Transcription</keyword>